<dbReference type="EMBL" id="JAGPUO010000019">
    <property type="protein sequence ID" value="KAG5656894.1"/>
    <property type="molecule type" value="Genomic_DNA"/>
</dbReference>
<keyword evidence="4" id="KW-1185">Reference proteome</keyword>
<dbReference type="AlphaFoldDB" id="A0A9P7KP72"/>
<reference evidence="3" key="1">
    <citation type="submission" date="2021-04" db="EMBL/GenBank/DDBJ databases">
        <title>Draft genome of Fusarium avenaceum strain F156N33, isolated from an atmospheric sample in Virginia.</title>
        <authorList>
            <person name="Yang S."/>
            <person name="Vinatzer B.A."/>
            <person name="Coleman J."/>
        </authorList>
    </citation>
    <scope>NUCLEOTIDE SEQUENCE</scope>
    <source>
        <strain evidence="3">F156N33</strain>
    </source>
</reference>
<comment type="caution">
    <text evidence="3">The sequence shown here is derived from an EMBL/GenBank/DDBJ whole genome shotgun (WGS) entry which is preliminary data.</text>
</comment>
<dbReference type="InterPro" id="IPR052895">
    <property type="entry name" value="HetReg/Transcr_Mod"/>
</dbReference>
<feature type="domain" description="Heterokaryon incompatibility" evidence="2">
    <location>
        <begin position="134"/>
        <end position="281"/>
    </location>
</feature>
<protein>
    <recommendedName>
        <fullName evidence="2">Heterokaryon incompatibility domain-containing protein</fullName>
    </recommendedName>
</protein>
<keyword evidence="1" id="KW-0472">Membrane</keyword>
<dbReference type="Proteomes" id="UP000782241">
    <property type="component" value="Unassembled WGS sequence"/>
</dbReference>
<dbReference type="PANTHER" id="PTHR24148">
    <property type="entry name" value="ANKYRIN REPEAT DOMAIN-CONTAINING PROTEIN 39 HOMOLOG-RELATED"/>
    <property type="match status" value="1"/>
</dbReference>
<sequence length="695" mass="77078">MDDSPLSIAASITGILTFVAAIFGSAYVRYSVLKNGRDEMLNVFESVTATLDETQALLARLSITPGDGPGPRPDRLIYFCSSVDGCMALAHAMKELQPHEIRLLRFNYALNGADPLVTLSFEYATLNGLALPHFVALSYVWGDLNDTLPICVSGNTISATRNLHDVLQNLWDSKFDQLIWIDALCINQEDLLERASQVALMGDIYSRALYVLAFLSPLSDSFDLGMDYIAQSAANPDLHYEPSISPHLTVRGFDARDEALRDSIIALFATPWWTRVWTVQEFILAQDVRFQCGQRLMSCKTLQQGIKNLASHERTCCWAERRPEDGYPRGYLDYPSKVNSGLTLYTAALRMTNLISILNTDPSEAQDLLGVISLFRTRHCSDARDRVFGLSGLRLQTSKVKDTLPADYTMSTATVYRNLAMMLIEKSQSLDVLSHVLHGPSLQKRTMGLPSWVPDWDGAMESGYHLVYHQRMDRIGLFNSSGDMKPYWKDSSSGFITTQGLQIGLIRETAPGYPFTTSELGGKSLINAWRQLAGLPADLDDLASEAMRSGSQESVFLNTLCGGIVIPPWDVDTAMYVKVYQAWLTWFTHSKPASLSKEVKEAARNFDFLVTNASMGRQFITTEDGHFGFGPELAQKDDHIVILPGGNLPYVLRRYSSSNGNGEAYEFIGDAFIYGAMAGEKVGSLESQLKDIAIV</sequence>
<dbReference type="PANTHER" id="PTHR24148:SF73">
    <property type="entry name" value="HET DOMAIN PROTEIN (AFU_ORTHOLOGUE AFUA_8G01020)"/>
    <property type="match status" value="1"/>
</dbReference>
<evidence type="ECO:0000256" key="1">
    <source>
        <dbReference type="SAM" id="Phobius"/>
    </source>
</evidence>
<accession>A0A9P7KP72</accession>
<proteinExistence type="predicted"/>
<gene>
    <name evidence="3" type="ORF">KAF25_011063</name>
</gene>
<evidence type="ECO:0000313" key="4">
    <source>
        <dbReference type="Proteomes" id="UP000782241"/>
    </source>
</evidence>
<keyword evidence="1" id="KW-1133">Transmembrane helix</keyword>
<dbReference type="Pfam" id="PF06985">
    <property type="entry name" value="HET"/>
    <property type="match status" value="1"/>
</dbReference>
<name>A0A9P7KP72_9HYPO</name>
<organism evidence="3 4">
    <name type="scientific">Fusarium avenaceum</name>
    <dbReference type="NCBI Taxonomy" id="40199"/>
    <lineage>
        <taxon>Eukaryota</taxon>
        <taxon>Fungi</taxon>
        <taxon>Dikarya</taxon>
        <taxon>Ascomycota</taxon>
        <taxon>Pezizomycotina</taxon>
        <taxon>Sordariomycetes</taxon>
        <taxon>Hypocreomycetidae</taxon>
        <taxon>Hypocreales</taxon>
        <taxon>Nectriaceae</taxon>
        <taxon>Fusarium</taxon>
        <taxon>Fusarium tricinctum species complex</taxon>
    </lineage>
</organism>
<feature type="transmembrane region" description="Helical" evidence="1">
    <location>
        <begin position="6"/>
        <end position="28"/>
    </location>
</feature>
<evidence type="ECO:0000313" key="3">
    <source>
        <dbReference type="EMBL" id="KAG5656894.1"/>
    </source>
</evidence>
<dbReference type="InterPro" id="IPR010730">
    <property type="entry name" value="HET"/>
</dbReference>
<dbReference type="Pfam" id="PF26639">
    <property type="entry name" value="Het-6_barrel"/>
    <property type="match status" value="1"/>
</dbReference>
<keyword evidence="1" id="KW-0812">Transmembrane</keyword>
<evidence type="ECO:0000259" key="2">
    <source>
        <dbReference type="Pfam" id="PF06985"/>
    </source>
</evidence>